<dbReference type="eggNOG" id="ENOG5033GVU">
    <property type="taxonomic scope" value="Bacteria"/>
</dbReference>
<accession>A0A059F753</accession>
<dbReference type="STRING" id="1280952.HJA_16470"/>
<dbReference type="RefSeq" id="WP_051597819.1">
    <property type="nucleotide sequence ID" value="NZ_ARYJ01000016.1"/>
</dbReference>
<feature type="transmembrane region" description="Helical" evidence="1">
    <location>
        <begin position="12"/>
        <end position="37"/>
    </location>
</feature>
<feature type="transmembrane region" description="Helical" evidence="1">
    <location>
        <begin position="143"/>
        <end position="160"/>
    </location>
</feature>
<dbReference type="OrthoDB" id="7349915at2"/>
<proteinExistence type="predicted"/>
<keyword evidence="1" id="KW-0812">Transmembrane</keyword>
<evidence type="ECO:0000256" key="1">
    <source>
        <dbReference type="SAM" id="Phobius"/>
    </source>
</evidence>
<dbReference type="PATRIC" id="fig|1280952.3.peg.3297"/>
<evidence type="ECO:0008006" key="4">
    <source>
        <dbReference type="Google" id="ProtNLM"/>
    </source>
</evidence>
<reference evidence="2 3" key="1">
    <citation type="journal article" date="2014" name="Antonie Van Leeuwenhoek">
        <title>Hyphomonas beringensis sp. nov. and Hyphomonas chukchiensis sp. nov., isolated from surface seawater of the Bering Sea and Chukchi Sea.</title>
        <authorList>
            <person name="Li C."/>
            <person name="Lai Q."/>
            <person name="Li G."/>
            <person name="Dong C."/>
            <person name="Wang J."/>
            <person name="Liao Y."/>
            <person name="Shao Z."/>
        </authorList>
    </citation>
    <scope>NUCLEOTIDE SEQUENCE [LARGE SCALE GENOMIC DNA]</scope>
    <source>
        <strain evidence="2 3">VP2</strain>
    </source>
</reference>
<keyword evidence="1" id="KW-1133">Transmembrane helix</keyword>
<keyword evidence="3" id="KW-1185">Reference proteome</keyword>
<dbReference type="AlphaFoldDB" id="A0A059F753"/>
<evidence type="ECO:0000313" key="3">
    <source>
        <dbReference type="Proteomes" id="UP000024816"/>
    </source>
</evidence>
<comment type="caution">
    <text evidence="2">The sequence shown here is derived from an EMBL/GenBank/DDBJ whole genome shotgun (WGS) entry which is preliminary data.</text>
</comment>
<evidence type="ECO:0000313" key="2">
    <source>
        <dbReference type="EMBL" id="KCZ83903.1"/>
    </source>
</evidence>
<feature type="transmembrane region" description="Helical" evidence="1">
    <location>
        <begin position="107"/>
        <end position="131"/>
    </location>
</feature>
<name>A0A059F753_9PROT</name>
<gene>
    <name evidence="2" type="ORF">HJA_16470</name>
</gene>
<keyword evidence="1" id="KW-0472">Membrane</keyword>
<feature type="transmembrane region" description="Helical" evidence="1">
    <location>
        <begin position="65"/>
        <end position="86"/>
    </location>
</feature>
<organism evidence="2 3">
    <name type="scientific">Hyphomonas jannaschiana VP2</name>
    <dbReference type="NCBI Taxonomy" id="1280952"/>
    <lineage>
        <taxon>Bacteria</taxon>
        <taxon>Pseudomonadati</taxon>
        <taxon>Pseudomonadota</taxon>
        <taxon>Alphaproteobacteria</taxon>
        <taxon>Hyphomonadales</taxon>
        <taxon>Hyphomonadaceae</taxon>
        <taxon>Hyphomonas</taxon>
    </lineage>
</organism>
<protein>
    <recommendedName>
        <fullName evidence="4">DUF2975 domain-containing protein</fullName>
    </recommendedName>
</protein>
<dbReference type="EMBL" id="ARYJ01000016">
    <property type="protein sequence ID" value="KCZ83903.1"/>
    <property type="molecule type" value="Genomic_DNA"/>
</dbReference>
<dbReference type="Proteomes" id="UP000024816">
    <property type="component" value="Unassembled WGS sequence"/>
</dbReference>
<dbReference type="Pfam" id="PF11188">
    <property type="entry name" value="DUF2975"/>
    <property type="match status" value="1"/>
</dbReference>
<dbReference type="InterPro" id="IPR021354">
    <property type="entry name" value="DUF2975"/>
</dbReference>
<sequence length="173" mass="18373">MTGKTRNSMAAIMTVLVTVVMWMTAAIGAIVLLAGSIELISMISGSPISIGAIKVDDHDISVPELAAGLIGVLVVVCAVVFVSLELRKILATLAAGDPFVPENAVRLTRIAIAIAITQLMRYVIAIFVGLMVTGTSLEFSVDLIAWASVAALFILSQVFREGTRLRDEEKMTI</sequence>